<evidence type="ECO:0000313" key="3">
    <source>
        <dbReference type="Proteomes" id="UP000602532"/>
    </source>
</evidence>
<comment type="caution">
    <text evidence="2">The sequence shown here is derived from an EMBL/GenBank/DDBJ whole genome shotgun (WGS) entry which is preliminary data.</text>
</comment>
<dbReference type="Gene3D" id="3.30.1310.20">
    <property type="entry name" value="PRTase-like"/>
    <property type="match status" value="1"/>
</dbReference>
<dbReference type="InterPro" id="IPR029057">
    <property type="entry name" value="PRTase-like"/>
</dbReference>
<protein>
    <recommendedName>
        <fullName evidence="1">Phosphoribosyltransferase domain-containing protein</fullName>
    </recommendedName>
</protein>
<dbReference type="RefSeq" id="WP_191766487.1">
    <property type="nucleotide sequence ID" value="NZ_JACSPM010000003.1"/>
</dbReference>
<dbReference type="Pfam" id="PF00156">
    <property type="entry name" value="Pribosyltran"/>
    <property type="match status" value="1"/>
</dbReference>
<evidence type="ECO:0000313" key="2">
    <source>
        <dbReference type="EMBL" id="MBD8024173.1"/>
    </source>
</evidence>
<gene>
    <name evidence="2" type="ORF">H9622_11295</name>
</gene>
<evidence type="ECO:0000259" key="1">
    <source>
        <dbReference type="Pfam" id="PF00156"/>
    </source>
</evidence>
<reference evidence="2 3" key="1">
    <citation type="submission" date="2020-08" db="EMBL/GenBank/DDBJ databases">
        <title>A Genomic Blueprint of the Chicken Gut Microbiome.</title>
        <authorList>
            <person name="Gilroy R."/>
            <person name="Ravi A."/>
            <person name="Getino M."/>
            <person name="Pursley I."/>
            <person name="Horton D.L."/>
            <person name="Alikhan N.-F."/>
            <person name="Baker D."/>
            <person name="Gharbi K."/>
            <person name="Hall N."/>
            <person name="Watson M."/>
            <person name="Adriaenssens E.M."/>
            <person name="Foster-Nyarko E."/>
            <person name="Jarju S."/>
            <person name="Secka A."/>
            <person name="Antonio M."/>
            <person name="Oren A."/>
            <person name="Chaudhuri R."/>
            <person name="La Ragione R.M."/>
            <person name="Hildebrand F."/>
            <person name="Pallen M.J."/>
        </authorList>
    </citation>
    <scope>NUCLEOTIDE SEQUENCE [LARGE SCALE GENOMIC DNA]</scope>
    <source>
        <strain evidence="2 3">Sa1CUA4</strain>
    </source>
</reference>
<name>A0ABR8X4E9_9MICO</name>
<sequence length="208" mass="22238">MALFADRSAAGRELAESLQPWAGQDAVVFGIPRGGVVVAAAVARSLGLPLAAAVVRKLGAPSHEEFAVGAIAGGVRVVNDAALRASHVTPEQLAFVEDMERVELRRRGALFHTDDDVDGITAIVVDDGIATGATATAACLSLRARRAETIVLAAPVAPADWRPERDVVDEYICPHRVRDFWAVGQFYDDFTQTSDAEVVELLTHDLRE</sequence>
<keyword evidence="3" id="KW-1185">Reference proteome</keyword>
<dbReference type="InterPro" id="IPR000836">
    <property type="entry name" value="PRTase_dom"/>
</dbReference>
<dbReference type="Proteomes" id="UP000602532">
    <property type="component" value="Unassembled WGS sequence"/>
</dbReference>
<dbReference type="SUPFAM" id="SSF53271">
    <property type="entry name" value="PRTase-like"/>
    <property type="match status" value="1"/>
</dbReference>
<proteinExistence type="predicted"/>
<feature type="domain" description="Phosphoribosyltransferase" evidence="1">
    <location>
        <begin position="22"/>
        <end position="190"/>
    </location>
</feature>
<organism evidence="2 3">
    <name type="scientific">Microbacterium gallinarum</name>
    <dbReference type="NCBI Taxonomy" id="2762209"/>
    <lineage>
        <taxon>Bacteria</taxon>
        <taxon>Bacillati</taxon>
        <taxon>Actinomycetota</taxon>
        <taxon>Actinomycetes</taxon>
        <taxon>Micrococcales</taxon>
        <taxon>Microbacteriaceae</taxon>
        <taxon>Microbacterium</taxon>
    </lineage>
</organism>
<dbReference type="EMBL" id="JACSPM010000003">
    <property type="protein sequence ID" value="MBD8024173.1"/>
    <property type="molecule type" value="Genomic_DNA"/>
</dbReference>
<dbReference type="Gene3D" id="3.40.50.2020">
    <property type="match status" value="1"/>
</dbReference>
<accession>A0ABR8X4E9</accession>